<evidence type="ECO:0000313" key="2">
    <source>
        <dbReference type="EMBL" id="OZC02464.1"/>
    </source>
</evidence>
<feature type="domain" description="Glycosyltransferase subfamily 4-like N-terminal" evidence="1">
    <location>
        <begin position="42"/>
        <end position="202"/>
    </location>
</feature>
<dbReference type="EMBL" id="MQWB01000001">
    <property type="protein sequence ID" value="OZC02464.1"/>
    <property type="molecule type" value="Genomic_DNA"/>
</dbReference>
<dbReference type="SUPFAM" id="SSF53756">
    <property type="entry name" value="UDP-Glycosyltransferase/glycogen phosphorylase"/>
    <property type="match status" value="1"/>
</dbReference>
<dbReference type="RefSeq" id="WP_094546745.1">
    <property type="nucleotide sequence ID" value="NZ_MQWB01000001.1"/>
</dbReference>
<gene>
    <name evidence="2" type="ORF">BSZ36_05410</name>
</gene>
<protein>
    <recommendedName>
        <fullName evidence="1">Glycosyltransferase subfamily 4-like N-terminal domain-containing protein</fullName>
    </recommendedName>
</protein>
<dbReference type="InterPro" id="IPR028098">
    <property type="entry name" value="Glyco_trans_4-like_N"/>
</dbReference>
<dbReference type="Proteomes" id="UP000216446">
    <property type="component" value="Unassembled WGS sequence"/>
</dbReference>
<sequence>MSKPAPDVRGARGASLQASGDLAPMRVLIVSLRGPTRAGRSGGAQEYVRSVGSAWAREGHAVSLVCAQERLPSGRLLPAREEVDGIEVYRVGSPSRRVRPLLRAARAHALLADAVLENLMSLPLALPWWLPDAPLVALKHHVHGARGGREGAAAGALDRTLLPLAYRRTPLVVPSERTARAVRGLGLREASIHVLPPPIRPQEARGAPRAARPTVLYLGALHLARKRVDDVIEAFRQVAREVPDAQLVLAGDGPDRAALESRARGLPVVFHGHVTDAEKARLYAEAWVLASPSVEEGFGITWIEAGAAGVPLVGYSLDGLDTVGAASSRLVASGDVDALARELTRVLTDSGLRQRLSDGARANAARFTSGETARALLGLLRAEAAARGSR</sequence>
<proteinExistence type="predicted"/>
<dbReference type="InterPro" id="IPR050194">
    <property type="entry name" value="Glycosyltransferase_grp1"/>
</dbReference>
<reference evidence="2 3" key="1">
    <citation type="submission" date="2016-11" db="EMBL/GenBank/DDBJ databases">
        <title>Study of marine rhodopsin-containing bacteria.</title>
        <authorList>
            <person name="Yoshizawa S."/>
            <person name="Kumagai Y."/>
            <person name="Kogure K."/>
        </authorList>
    </citation>
    <scope>NUCLEOTIDE SEQUENCE [LARGE SCALE GENOMIC DNA]</scope>
    <source>
        <strain evidence="2 3">SG-29</strain>
    </source>
</reference>
<dbReference type="GO" id="GO:0016758">
    <property type="term" value="F:hexosyltransferase activity"/>
    <property type="evidence" value="ECO:0007669"/>
    <property type="project" value="TreeGrafter"/>
</dbReference>
<name>A0A259TY16_9BACT</name>
<organism evidence="2 3">
    <name type="scientific">Rubricoccus marinus</name>
    <dbReference type="NCBI Taxonomy" id="716817"/>
    <lineage>
        <taxon>Bacteria</taxon>
        <taxon>Pseudomonadati</taxon>
        <taxon>Rhodothermota</taxon>
        <taxon>Rhodothermia</taxon>
        <taxon>Rhodothermales</taxon>
        <taxon>Rubricoccaceae</taxon>
        <taxon>Rubricoccus</taxon>
    </lineage>
</organism>
<dbReference type="AlphaFoldDB" id="A0A259TY16"/>
<dbReference type="PANTHER" id="PTHR45947">
    <property type="entry name" value="SULFOQUINOVOSYL TRANSFERASE SQD2"/>
    <property type="match status" value="1"/>
</dbReference>
<dbReference type="PANTHER" id="PTHR45947:SF3">
    <property type="entry name" value="SULFOQUINOVOSYL TRANSFERASE SQD2"/>
    <property type="match status" value="1"/>
</dbReference>
<evidence type="ECO:0000313" key="3">
    <source>
        <dbReference type="Proteomes" id="UP000216446"/>
    </source>
</evidence>
<dbReference type="OrthoDB" id="9790710at2"/>
<keyword evidence="3" id="KW-1185">Reference proteome</keyword>
<accession>A0A259TY16</accession>
<dbReference type="CDD" id="cd03801">
    <property type="entry name" value="GT4_PimA-like"/>
    <property type="match status" value="1"/>
</dbReference>
<dbReference type="InParanoid" id="A0A259TY16"/>
<dbReference type="Gene3D" id="3.40.50.2000">
    <property type="entry name" value="Glycogen Phosphorylase B"/>
    <property type="match status" value="2"/>
</dbReference>
<evidence type="ECO:0000259" key="1">
    <source>
        <dbReference type="Pfam" id="PF13439"/>
    </source>
</evidence>
<dbReference type="Pfam" id="PF13439">
    <property type="entry name" value="Glyco_transf_4"/>
    <property type="match status" value="1"/>
</dbReference>
<comment type="caution">
    <text evidence="2">The sequence shown here is derived from an EMBL/GenBank/DDBJ whole genome shotgun (WGS) entry which is preliminary data.</text>
</comment>
<dbReference type="Pfam" id="PF13692">
    <property type="entry name" value="Glyco_trans_1_4"/>
    <property type="match status" value="1"/>
</dbReference>